<keyword evidence="1" id="KW-0472">Membrane</keyword>
<evidence type="ECO:0000313" key="2">
    <source>
        <dbReference type="EMBL" id="GMA87643.1"/>
    </source>
</evidence>
<feature type="transmembrane region" description="Helical" evidence="1">
    <location>
        <begin position="12"/>
        <end position="30"/>
    </location>
</feature>
<sequence length="93" mass="10522">MQAQPYGRPVRTAIMIGLSVVAGWVGASMGERWRSRFLAWRERRRLAQPAGRCHECGHDWREHLPDGCSECSYEIEHEEPLAPQAVCLIPPPA</sequence>
<protein>
    <submittedName>
        <fullName evidence="2">Uncharacterized protein</fullName>
    </submittedName>
</protein>
<keyword evidence="3" id="KW-1185">Reference proteome</keyword>
<keyword evidence="1" id="KW-1133">Transmembrane helix</keyword>
<dbReference type="Proteomes" id="UP001157017">
    <property type="component" value="Unassembled WGS sequence"/>
</dbReference>
<name>A0ABQ6JHG9_9ACTN</name>
<proteinExistence type="predicted"/>
<accession>A0ABQ6JHG9</accession>
<dbReference type="EMBL" id="BSUZ01000001">
    <property type="protein sequence ID" value="GMA87643.1"/>
    <property type="molecule type" value="Genomic_DNA"/>
</dbReference>
<keyword evidence="1" id="KW-0812">Transmembrane</keyword>
<evidence type="ECO:0000313" key="3">
    <source>
        <dbReference type="Proteomes" id="UP001157017"/>
    </source>
</evidence>
<reference evidence="3" key="1">
    <citation type="journal article" date="2019" name="Int. J. Syst. Evol. Microbiol.">
        <title>The Global Catalogue of Microorganisms (GCM) 10K type strain sequencing project: providing services to taxonomists for standard genome sequencing and annotation.</title>
        <authorList>
            <consortium name="The Broad Institute Genomics Platform"/>
            <consortium name="The Broad Institute Genome Sequencing Center for Infectious Disease"/>
            <person name="Wu L."/>
            <person name="Ma J."/>
        </authorList>
    </citation>
    <scope>NUCLEOTIDE SEQUENCE [LARGE SCALE GENOMIC DNA]</scope>
    <source>
        <strain evidence="3">NBRC 108730</strain>
    </source>
</reference>
<organism evidence="2 3">
    <name type="scientific">Angustibacter aerolatus</name>
    <dbReference type="NCBI Taxonomy" id="1162965"/>
    <lineage>
        <taxon>Bacteria</taxon>
        <taxon>Bacillati</taxon>
        <taxon>Actinomycetota</taxon>
        <taxon>Actinomycetes</taxon>
        <taxon>Kineosporiales</taxon>
        <taxon>Kineosporiaceae</taxon>
    </lineage>
</organism>
<gene>
    <name evidence="2" type="ORF">GCM10025868_28930</name>
</gene>
<comment type="caution">
    <text evidence="2">The sequence shown here is derived from an EMBL/GenBank/DDBJ whole genome shotgun (WGS) entry which is preliminary data.</text>
</comment>
<evidence type="ECO:0000256" key="1">
    <source>
        <dbReference type="SAM" id="Phobius"/>
    </source>
</evidence>